<keyword evidence="2" id="KW-1185">Reference proteome</keyword>
<dbReference type="InterPro" id="IPR012545">
    <property type="entry name" value="DUF1697"/>
</dbReference>
<evidence type="ECO:0000313" key="1">
    <source>
        <dbReference type="EMBL" id="MFC2969770.1"/>
    </source>
</evidence>
<comment type="caution">
    <text evidence="1">The sequence shown here is derived from an EMBL/GenBank/DDBJ whole genome shotgun (WGS) entry which is preliminary data.</text>
</comment>
<name>A0ABV7AKJ1_9RHOB</name>
<dbReference type="Pfam" id="PF08002">
    <property type="entry name" value="DUF1697"/>
    <property type="match status" value="1"/>
</dbReference>
<dbReference type="EMBL" id="JBHRSK010000015">
    <property type="protein sequence ID" value="MFC2969770.1"/>
    <property type="molecule type" value="Genomic_DNA"/>
</dbReference>
<evidence type="ECO:0000313" key="2">
    <source>
        <dbReference type="Proteomes" id="UP001595443"/>
    </source>
</evidence>
<gene>
    <name evidence="1" type="ORF">ACFOES_16855</name>
</gene>
<dbReference type="PANTHER" id="PTHR36439">
    <property type="entry name" value="BLL4334 PROTEIN"/>
    <property type="match status" value="1"/>
</dbReference>
<dbReference type="Gene3D" id="3.30.70.1280">
    <property type="entry name" value="SP0830-like domains"/>
    <property type="match status" value="1"/>
</dbReference>
<protein>
    <submittedName>
        <fullName evidence="1">DUF1697 domain-containing protein</fullName>
    </submittedName>
</protein>
<organism evidence="1 2">
    <name type="scientific">Acidimangrovimonas pyrenivorans</name>
    <dbReference type="NCBI Taxonomy" id="2030798"/>
    <lineage>
        <taxon>Bacteria</taxon>
        <taxon>Pseudomonadati</taxon>
        <taxon>Pseudomonadota</taxon>
        <taxon>Alphaproteobacteria</taxon>
        <taxon>Rhodobacterales</taxon>
        <taxon>Paracoccaceae</taxon>
        <taxon>Acidimangrovimonas</taxon>
    </lineage>
</organism>
<dbReference type="SUPFAM" id="SSF160379">
    <property type="entry name" value="SP0830-like"/>
    <property type="match status" value="1"/>
</dbReference>
<sequence>MSDRPTRIALLRGVNVGGRGRLPMADFRALLAGLGYGTPQTYIQSGNAVFRAAGPAEEIATAIGKAIAASHGFRPHVLLRSLAEIEAALAACPFRPAPGAEKTVQLYFLDPPPGAPDLAALEALRAADEEVALAGKVFYLSAPSGIGRSKLAAAVERHLGTPATARNLRSVRAIRDLARTLPN</sequence>
<dbReference type="PANTHER" id="PTHR36439:SF1">
    <property type="entry name" value="DUF1697 DOMAIN-CONTAINING PROTEIN"/>
    <property type="match status" value="1"/>
</dbReference>
<dbReference type="RefSeq" id="WP_377834532.1">
    <property type="nucleotide sequence ID" value="NZ_JBHRSK010000015.1"/>
</dbReference>
<accession>A0ABV7AKJ1</accession>
<dbReference type="Proteomes" id="UP001595443">
    <property type="component" value="Unassembled WGS sequence"/>
</dbReference>
<dbReference type="PIRSF" id="PIRSF008502">
    <property type="entry name" value="UCP008502"/>
    <property type="match status" value="1"/>
</dbReference>
<proteinExistence type="predicted"/>
<reference evidence="2" key="1">
    <citation type="journal article" date="2019" name="Int. J. Syst. Evol. Microbiol.">
        <title>The Global Catalogue of Microorganisms (GCM) 10K type strain sequencing project: providing services to taxonomists for standard genome sequencing and annotation.</title>
        <authorList>
            <consortium name="The Broad Institute Genomics Platform"/>
            <consortium name="The Broad Institute Genome Sequencing Center for Infectious Disease"/>
            <person name="Wu L."/>
            <person name="Ma J."/>
        </authorList>
    </citation>
    <scope>NUCLEOTIDE SEQUENCE [LARGE SCALE GENOMIC DNA]</scope>
    <source>
        <strain evidence="2">KCTC 62192</strain>
    </source>
</reference>